<dbReference type="EC" id="6.2.1.1" evidence="6"/>
<dbReference type="InterPro" id="IPR011904">
    <property type="entry name" value="Ac_CoA_lig"/>
</dbReference>
<dbReference type="FunFam" id="3.40.50.12780:FF:000001">
    <property type="entry name" value="Acetyl-coenzyme A synthetase"/>
    <property type="match status" value="1"/>
</dbReference>
<dbReference type="Gene3D" id="3.30.300.30">
    <property type="match status" value="1"/>
</dbReference>
<dbReference type="OrthoDB" id="4471305at2"/>
<dbReference type="RefSeq" id="WP_026397136.1">
    <property type="nucleotide sequence ID" value="NZ_AUBI01000003.1"/>
</dbReference>
<dbReference type="InterPro" id="IPR025110">
    <property type="entry name" value="AMP-bd_C"/>
</dbReference>
<dbReference type="Pfam" id="PF00501">
    <property type="entry name" value="AMP-binding"/>
    <property type="match status" value="1"/>
</dbReference>
<dbReference type="InterPro" id="IPR000873">
    <property type="entry name" value="AMP-dep_synth/lig_dom"/>
</dbReference>
<dbReference type="GO" id="GO:0005829">
    <property type="term" value="C:cytosol"/>
    <property type="evidence" value="ECO:0007669"/>
    <property type="project" value="TreeGrafter"/>
</dbReference>
<keyword evidence="2" id="KW-0436">Ligase</keyword>
<keyword evidence="11" id="KW-1185">Reference proteome</keyword>
<dbReference type="PANTHER" id="PTHR24095:SF14">
    <property type="entry name" value="ACETYL-COENZYME A SYNTHETASE 1"/>
    <property type="match status" value="1"/>
</dbReference>
<sequence>MSVLDNVLSLVSSNLNDLDAEKVERVSALRAQAEGQPDQFWLERARMLEWEKAPTKASNSSFRGGVSIRWFEDGRLNASYNCLDRHLRERGDQAALIWQSEDASHSRVLTYRDLHAEVCRFANALRALGVQRGDRVAIHLPLVVEGVVAMLACARIGAIHVVLFGGFSPEGLGERLVDSGTVVVVTADAGRRGAKRVPHKTAIDAALKHAGTISSVRNVIVVRVTGDDVPMKEGRDLEYAAITEGASTECAPETMAAEDTLFLLYTSGSTGKPKAMLHTTGGYLVWAAYTMDITFAPEPGTTHWCTADIAWITGHTYVVYGPLLNGGTTLIYEGLPSYPQPGRWWDIIDRHNVSGLFTAPTAIRSLMREGDGVPAQYSLKSLRRLGSAGEPISPDAWDWFHQVVGRGECPFIDVWFQTETGGFMLGPVAGAQHLKPGWATTPLPGLKAVLTNEKGELIEGNGEAEGCLCFAGSWPGQARTIWGDHGRFRQTYFSFSVGLYFAGDGARRDADGYYLITGRMDDVINVSGHRIGTAEIEDAVATDHSVAEAAAVGVNHDLKGQGIVVFVVARSDKVRPPSTKLTNVIRERVGPYAAPEKIFLVADLPKTRSGKIVRRLLRKIASGETDALGDLSSLSDPSILPGLIEEVRTQSAQ</sequence>
<feature type="domain" description="AMP-dependent synthetase/ligase" evidence="7">
    <location>
        <begin position="84"/>
        <end position="473"/>
    </location>
</feature>
<evidence type="ECO:0000256" key="3">
    <source>
        <dbReference type="ARBA" id="ARBA00022741"/>
    </source>
</evidence>
<dbReference type="InterPro" id="IPR045851">
    <property type="entry name" value="AMP-bd_C_sf"/>
</dbReference>
<dbReference type="STRING" id="1120919.GCA_000429165_01005"/>
<evidence type="ECO:0000256" key="5">
    <source>
        <dbReference type="ARBA" id="ARBA00022990"/>
    </source>
</evidence>
<dbReference type="EMBL" id="BJYF01000011">
    <property type="protein sequence ID" value="GEN60150.1"/>
    <property type="molecule type" value="Genomic_DNA"/>
</dbReference>
<reference evidence="10 11" key="1">
    <citation type="submission" date="2019-07" db="EMBL/GenBank/DDBJ databases">
        <title>Whole genome shotgun sequence of Acetobacter nitrogenifigens NBRC 105050.</title>
        <authorList>
            <person name="Hosoyama A."/>
            <person name="Uohara A."/>
            <person name="Ohji S."/>
            <person name="Ichikawa N."/>
        </authorList>
    </citation>
    <scope>NUCLEOTIDE SEQUENCE [LARGE SCALE GENOMIC DNA]</scope>
    <source>
        <strain evidence="10 11">NBRC 105050</strain>
    </source>
</reference>
<dbReference type="Pfam" id="PF13193">
    <property type="entry name" value="AMP-binding_C"/>
    <property type="match status" value="1"/>
</dbReference>
<comment type="caution">
    <text evidence="10">The sequence shown here is derived from an EMBL/GenBank/DDBJ whole genome shotgun (WGS) entry which is preliminary data.</text>
</comment>
<evidence type="ECO:0000259" key="9">
    <source>
        <dbReference type="Pfam" id="PF16177"/>
    </source>
</evidence>
<dbReference type="SUPFAM" id="SSF56801">
    <property type="entry name" value="Acetyl-CoA synthetase-like"/>
    <property type="match status" value="1"/>
</dbReference>
<evidence type="ECO:0000259" key="8">
    <source>
        <dbReference type="Pfam" id="PF13193"/>
    </source>
</evidence>
<keyword evidence="3" id="KW-0547">Nucleotide-binding</keyword>
<comment type="similarity">
    <text evidence="1">Belongs to the ATP-dependent AMP-binding enzyme family.</text>
</comment>
<dbReference type="GO" id="GO:0003987">
    <property type="term" value="F:acetate-CoA ligase activity"/>
    <property type="evidence" value="ECO:0007669"/>
    <property type="project" value="UniProtKB-UniRule"/>
</dbReference>
<gene>
    <name evidence="10" type="primary">acsA</name>
    <name evidence="10" type="ORF">ANI02nite_20340</name>
</gene>
<evidence type="ECO:0000313" key="10">
    <source>
        <dbReference type="EMBL" id="GEN60150.1"/>
    </source>
</evidence>
<keyword evidence="5" id="KW-0007">Acetylation</keyword>
<name>A0A511XB31_9PROT</name>
<keyword evidence="4" id="KW-0067">ATP-binding</keyword>
<evidence type="ECO:0000256" key="6">
    <source>
        <dbReference type="NCBIfam" id="TIGR02188"/>
    </source>
</evidence>
<dbReference type="GO" id="GO:0016208">
    <property type="term" value="F:AMP binding"/>
    <property type="evidence" value="ECO:0007669"/>
    <property type="project" value="InterPro"/>
</dbReference>
<dbReference type="Gene3D" id="3.40.50.12780">
    <property type="entry name" value="N-terminal domain of ligase-like"/>
    <property type="match status" value="1"/>
</dbReference>
<dbReference type="Proteomes" id="UP000321635">
    <property type="component" value="Unassembled WGS sequence"/>
</dbReference>
<dbReference type="InterPro" id="IPR032387">
    <property type="entry name" value="ACAS_N"/>
</dbReference>
<feature type="domain" description="AMP-binding enzyme C-terminal" evidence="8">
    <location>
        <begin position="535"/>
        <end position="611"/>
    </location>
</feature>
<dbReference type="InterPro" id="IPR020845">
    <property type="entry name" value="AMP-binding_CS"/>
</dbReference>
<protein>
    <recommendedName>
        <fullName evidence="6">Acetate--CoA ligase</fullName>
        <ecNumber evidence="6">6.2.1.1</ecNumber>
    </recommendedName>
</protein>
<evidence type="ECO:0000313" key="11">
    <source>
        <dbReference type="Proteomes" id="UP000321635"/>
    </source>
</evidence>
<evidence type="ECO:0000256" key="2">
    <source>
        <dbReference type="ARBA" id="ARBA00022598"/>
    </source>
</evidence>
<dbReference type="GO" id="GO:0005524">
    <property type="term" value="F:ATP binding"/>
    <property type="evidence" value="ECO:0007669"/>
    <property type="project" value="UniProtKB-KW"/>
</dbReference>
<dbReference type="InterPro" id="IPR042099">
    <property type="entry name" value="ANL_N_sf"/>
</dbReference>
<organism evidence="10 11">
    <name type="scientific">Acetobacter nitrogenifigens DSM 23921 = NBRC 105050</name>
    <dbReference type="NCBI Taxonomy" id="1120919"/>
    <lineage>
        <taxon>Bacteria</taxon>
        <taxon>Pseudomonadati</taxon>
        <taxon>Pseudomonadota</taxon>
        <taxon>Alphaproteobacteria</taxon>
        <taxon>Acetobacterales</taxon>
        <taxon>Acetobacteraceae</taxon>
        <taxon>Acetobacter</taxon>
    </lineage>
</organism>
<dbReference type="PROSITE" id="PS00455">
    <property type="entry name" value="AMP_BINDING"/>
    <property type="match status" value="1"/>
</dbReference>
<dbReference type="GO" id="GO:0019427">
    <property type="term" value="P:acetyl-CoA biosynthetic process from acetate"/>
    <property type="evidence" value="ECO:0007669"/>
    <property type="project" value="UniProtKB-UniRule"/>
</dbReference>
<dbReference type="PANTHER" id="PTHR24095">
    <property type="entry name" value="ACETYL-COENZYME A SYNTHETASE"/>
    <property type="match status" value="1"/>
</dbReference>
<evidence type="ECO:0000256" key="1">
    <source>
        <dbReference type="ARBA" id="ARBA00006432"/>
    </source>
</evidence>
<dbReference type="NCBIfam" id="TIGR02188">
    <property type="entry name" value="Ac_CoA_lig_AcsA"/>
    <property type="match status" value="1"/>
</dbReference>
<evidence type="ECO:0000256" key="4">
    <source>
        <dbReference type="ARBA" id="ARBA00022840"/>
    </source>
</evidence>
<feature type="domain" description="Acetyl-coenzyme A synthetase N-terminal" evidence="9">
    <location>
        <begin position="28"/>
        <end position="82"/>
    </location>
</feature>
<proteinExistence type="inferred from homology"/>
<dbReference type="Pfam" id="PF16177">
    <property type="entry name" value="ACAS_N"/>
    <property type="match status" value="1"/>
</dbReference>
<dbReference type="AlphaFoldDB" id="A0A511XB31"/>
<evidence type="ECO:0000259" key="7">
    <source>
        <dbReference type="Pfam" id="PF00501"/>
    </source>
</evidence>
<accession>A0A511XB31</accession>
<dbReference type="NCBIfam" id="NF001208">
    <property type="entry name" value="PRK00174.1"/>
    <property type="match status" value="1"/>
</dbReference>